<evidence type="ECO:0000313" key="3">
    <source>
        <dbReference type="Proteomes" id="UP000050346"/>
    </source>
</evidence>
<sequence length="453" mass="49414">MQEVDSMHRPITAGHTTSRLILDQLKQISRTPSESSAQSALSQQASMSSPVLERSKSAPALLTAAQRTMLAQVGACNSHLTSDENMAINELRLHKPRLPKDTWFFTDPNKDPDDVVTYTLGKQLQAEGFVHITDVVATLGDAEVRSQRAEMAKGVFNKLGLHDVHVSRGRDYAMNSLQSKEHAKFLLEGHALRAGPGEIHRDSLQDMSRRLARAPHGVGIVVIAGMSDINALITTCPDMVRERVDDITIMGGVEPLKDADGFVQPDARAYNNATDMDAARSLYRKAQELGIPLRIVTKEAAYKTAVSPSFYEGIAGSGHPVGHYLRDVQKSALKGLWEGIQAGLLPGLDDSWFFRTFMPNAQIEAAQLDKNKESSFEDIWPKVTKLNLYDPLTLLASVPGAAKLLFKPKAIHTEGFGVVEQVGPDDVTHPEKARLLMSALAKSALAQSTVAPD</sequence>
<feature type="region of interest" description="Disordered" evidence="1">
    <location>
        <begin position="29"/>
        <end position="53"/>
    </location>
</feature>
<proteinExistence type="predicted"/>
<feature type="compositionally biased region" description="Low complexity" evidence="1">
    <location>
        <begin position="33"/>
        <end position="49"/>
    </location>
</feature>
<comment type="caution">
    <text evidence="2">The sequence shown here is derived from an EMBL/GenBank/DDBJ whole genome shotgun (WGS) entry which is preliminary data.</text>
</comment>
<evidence type="ECO:0000256" key="1">
    <source>
        <dbReference type="SAM" id="MobiDB-lite"/>
    </source>
</evidence>
<protein>
    <submittedName>
        <fullName evidence="2">Inosine/uridine-preferring nucleoside hydrolase</fullName>
    </submittedName>
</protein>
<dbReference type="GO" id="GO:0016799">
    <property type="term" value="F:hydrolase activity, hydrolyzing N-glycosyl compounds"/>
    <property type="evidence" value="ECO:0007669"/>
    <property type="project" value="InterPro"/>
</dbReference>
<dbReference type="NCBIfam" id="NF041355">
    <property type="entry name" value="XopQ"/>
    <property type="match status" value="1"/>
</dbReference>
<gene>
    <name evidence="2" type="ORF">ALO71_04605</name>
</gene>
<dbReference type="AlphaFoldDB" id="A0A0P9P6A7"/>
<evidence type="ECO:0000313" key="2">
    <source>
        <dbReference type="EMBL" id="KPX12354.1"/>
    </source>
</evidence>
<dbReference type="SUPFAM" id="SSF53590">
    <property type="entry name" value="Nucleoside hydrolase"/>
    <property type="match status" value="1"/>
</dbReference>
<dbReference type="Gene3D" id="3.90.245.10">
    <property type="entry name" value="Ribonucleoside hydrolase-like"/>
    <property type="match status" value="1"/>
</dbReference>
<dbReference type="InterPro" id="IPR036452">
    <property type="entry name" value="Ribo_hydro-like"/>
</dbReference>
<name>A0A0P9P6A7_PSEA0</name>
<dbReference type="Proteomes" id="UP000050346">
    <property type="component" value="Unassembled WGS sequence"/>
</dbReference>
<organism evidence="2 3">
    <name type="scientific">Pseudomonas amygdali pv. dendropanacis</name>
    <dbReference type="NCBI Taxonomy" id="235272"/>
    <lineage>
        <taxon>Bacteria</taxon>
        <taxon>Pseudomonadati</taxon>
        <taxon>Pseudomonadota</taxon>
        <taxon>Gammaproteobacteria</taxon>
        <taxon>Pseudomonadales</taxon>
        <taxon>Pseudomonadaceae</taxon>
        <taxon>Pseudomonas</taxon>
        <taxon>Pseudomonas amygdali</taxon>
    </lineage>
</organism>
<reference evidence="2 3" key="1">
    <citation type="submission" date="2015-09" db="EMBL/GenBank/DDBJ databases">
        <title>Genome announcement of multiple Pseudomonas syringae strains.</title>
        <authorList>
            <person name="Thakur S."/>
            <person name="Wang P.W."/>
            <person name="Gong Y."/>
            <person name="Weir B.S."/>
            <person name="Guttman D.S."/>
        </authorList>
    </citation>
    <scope>NUCLEOTIDE SEQUENCE [LARGE SCALE GENOMIC DNA]</scope>
    <source>
        <strain evidence="2 3">ICMP9150</strain>
    </source>
</reference>
<dbReference type="PATRIC" id="fig|235272.12.peg.2377"/>
<accession>A0A0P9P6A7</accession>
<keyword evidence="2" id="KW-0378">Hydrolase</keyword>
<dbReference type="EMBL" id="LJQG01000342">
    <property type="protein sequence ID" value="KPX12354.1"/>
    <property type="molecule type" value="Genomic_DNA"/>
</dbReference>